<sequence>MTGSSQTVQLYERLRTAVLSLDLLPGARVSERGIEGAYGASRTPTRAALVRLEAEGLVRREGRGWIVSPIDLDELRALGEFREAVEAAGVRLAVRLATDLDIAALRALVDASEAAVDEDEGVKTGSDFHLHLVQLSGNVFLVDAVQGSLTRLARTRWLQVRTAEARRVARSEHREIVDAVAARDAEQASLLLQGHIRDTNTRLLDLLADQSRTYRLNGLAVVGSR</sequence>
<dbReference type="Gene3D" id="1.20.120.530">
    <property type="entry name" value="GntR ligand-binding domain-like"/>
    <property type="match status" value="1"/>
</dbReference>
<dbReference type="OrthoDB" id="3267569at2"/>
<dbReference type="Proteomes" id="UP000198504">
    <property type="component" value="Unassembled WGS sequence"/>
</dbReference>
<proteinExistence type="predicted"/>
<dbReference type="PANTHER" id="PTHR43537">
    <property type="entry name" value="TRANSCRIPTIONAL REGULATOR, GNTR FAMILY"/>
    <property type="match status" value="1"/>
</dbReference>
<gene>
    <name evidence="5" type="ORF">SAMN05421756_106230</name>
</gene>
<dbReference type="InterPro" id="IPR036388">
    <property type="entry name" value="WH-like_DNA-bd_sf"/>
</dbReference>
<organism evidence="5 6">
    <name type="scientific">Microlunatus flavus</name>
    <dbReference type="NCBI Taxonomy" id="1036181"/>
    <lineage>
        <taxon>Bacteria</taxon>
        <taxon>Bacillati</taxon>
        <taxon>Actinomycetota</taxon>
        <taxon>Actinomycetes</taxon>
        <taxon>Propionibacteriales</taxon>
        <taxon>Propionibacteriaceae</taxon>
        <taxon>Microlunatus</taxon>
    </lineage>
</organism>
<name>A0A1H9JJ73_9ACTN</name>
<accession>A0A1H9JJ73</accession>
<dbReference type="GO" id="GO:0003700">
    <property type="term" value="F:DNA-binding transcription factor activity"/>
    <property type="evidence" value="ECO:0007669"/>
    <property type="project" value="InterPro"/>
</dbReference>
<dbReference type="RefSeq" id="WP_091182390.1">
    <property type="nucleotide sequence ID" value="NZ_FOFA01000006.1"/>
</dbReference>
<dbReference type="STRING" id="1036181.SAMN05421756_106230"/>
<dbReference type="AlphaFoldDB" id="A0A1H9JJ73"/>
<dbReference type="Pfam" id="PF00392">
    <property type="entry name" value="GntR"/>
    <property type="match status" value="1"/>
</dbReference>
<keyword evidence="1" id="KW-0805">Transcription regulation</keyword>
<keyword evidence="2 5" id="KW-0238">DNA-binding</keyword>
<evidence type="ECO:0000259" key="4">
    <source>
        <dbReference type="PROSITE" id="PS50949"/>
    </source>
</evidence>
<dbReference type="SUPFAM" id="SSF46785">
    <property type="entry name" value="Winged helix' DNA-binding domain"/>
    <property type="match status" value="1"/>
</dbReference>
<keyword evidence="6" id="KW-1185">Reference proteome</keyword>
<dbReference type="InterPro" id="IPR011711">
    <property type="entry name" value="GntR_C"/>
</dbReference>
<dbReference type="SMART" id="SM00345">
    <property type="entry name" value="HTH_GNTR"/>
    <property type="match status" value="1"/>
</dbReference>
<dbReference type="PROSITE" id="PS50949">
    <property type="entry name" value="HTH_GNTR"/>
    <property type="match status" value="1"/>
</dbReference>
<dbReference type="SMART" id="SM00895">
    <property type="entry name" value="FCD"/>
    <property type="match status" value="1"/>
</dbReference>
<dbReference type="SUPFAM" id="SSF48008">
    <property type="entry name" value="GntR ligand-binding domain-like"/>
    <property type="match status" value="1"/>
</dbReference>
<keyword evidence="3" id="KW-0804">Transcription</keyword>
<dbReference type="EMBL" id="FOFA01000006">
    <property type="protein sequence ID" value="SEQ86886.1"/>
    <property type="molecule type" value="Genomic_DNA"/>
</dbReference>
<dbReference type="InterPro" id="IPR008920">
    <property type="entry name" value="TF_FadR/GntR_C"/>
</dbReference>
<dbReference type="Pfam" id="PF07729">
    <property type="entry name" value="FCD"/>
    <property type="match status" value="1"/>
</dbReference>
<protein>
    <submittedName>
        <fullName evidence="5">DNA-binding transcriptional regulator, GntR family</fullName>
    </submittedName>
</protein>
<dbReference type="InterPro" id="IPR000524">
    <property type="entry name" value="Tscrpt_reg_HTH_GntR"/>
</dbReference>
<dbReference type="InterPro" id="IPR036390">
    <property type="entry name" value="WH_DNA-bd_sf"/>
</dbReference>
<feature type="domain" description="HTH gntR-type" evidence="4">
    <location>
        <begin position="4"/>
        <end position="70"/>
    </location>
</feature>
<dbReference type="GO" id="GO:0003677">
    <property type="term" value="F:DNA binding"/>
    <property type="evidence" value="ECO:0007669"/>
    <property type="project" value="UniProtKB-KW"/>
</dbReference>
<evidence type="ECO:0000256" key="1">
    <source>
        <dbReference type="ARBA" id="ARBA00023015"/>
    </source>
</evidence>
<dbReference type="Gene3D" id="1.10.10.10">
    <property type="entry name" value="Winged helix-like DNA-binding domain superfamily/Winged helix DNA-binding domain"/>
    <property type="match status" value="1"/>
</dbReference>
<dbReference type="PANTHER" id="PTHR43537:SF45">
    <property type="entry name" value="GNTR FAMILY REGULATORY PROTEIN"/>
    <property type="match status" value="1"/>
</dbReference>
<evidence type="ECO:0000256" key="3">
    <source>
        <dbReference type="ARBA" id="ARBA00023163"/>
    </source>
</evidence>
<reference evidence="6" key="1">
    <citation type="submission" date="2016-10" db="EMBL/GenBank/DDBJ databases">
        <authorList>
            <person name="Varghese N."/>
            <person name="Submissions S."/>
        </authorList>
    </citation>
    <scope>NUCLEOTIDE SEQUENCE [LARGE SCALE GENOMIC DNA]</scope>
    <source>
        <strain evidence="6">CGMCC 4.6856</strain>
    </source>
</reference>
<evidence type="ECO:0000313" key="6">
    <source>
        <dbReference type="Proteomes" id="UP000198504"/>
    </source>
</evidence>
<evidence type="ECO:0000256" key="2">
    <source>
        <dbReference type="ARBA" id="ARBA00023125"/>
    </source>
</evidence>
<evidence type="ECO:0000313" key="5">
    <source>
        <dbReference type="EMBL" id="SEQ86886.1"/>
    </source>
</evidence>